<feature type="coiled-coil region" evidence="1">
    <location>
        <begin position="218"/>
        <end position="248"/>
    </location>
</feature>
<accession>A0A6S6XW94</accession>
<evidence type="ECO:0000256" key="1">
    <source>
        <dbReference type="SAM" id="Coils"/>
    </source>
</evidence>
<evidence type="ECO:0000313" key="4">
    <source>
        <dbReference type="Proteomes" id="UP000515733"/>
    </source>
</evidence>
<dbReference type="Proteomes" id="UP000515733">
    <property type="component" value="Chromosome"/>
</dbReference>
<reference evidence="3 4" key="1">
    <citation type="submission" date="2020-03" db="EMBL/GenBank/DDBJ databases">
        <authorList>
            <consortium name="Genoscope - CEA"/>
            <person name="William W."/>
        </authorList>
    </citation>
    <scope>NUCLEOTIDE SEQUENCE [LARGE SCALE GENOMIC DNA]</scope>
    <source>
        <strain evidence="4">DSM 16959</strain>
    </source>
</reference>
<dbReference type="KEGG" id="doe:DENOEST_1962"/>
<evidence type="ECO:0000259" key="2">
    <source>
        <dbReference type="Pfam" id="PF13514"/>
    </source>
</evidence>
<dbReference type="OrthoDB" id="9764467at2"/>
<dbReference type="RefSeq" id="WP_145769124.1">
    <property type="nucleotide sequence ID" value="NZ_LR778301.1"/>
</dbReference>
<sequence>MRIARLDLKAYGHFTDHPLEFSGVPDFHIVYGPNEAGKTTMSRALQAALFGFPRSTTDDFKHSYANLRVGVVLESAEGTLAAMRRKATKNSLIKFDPTTGEELGEAIPDDLLPRWMGGLSEGLYTSMFSLGHDELVAGGKALSAGEGEIGQSLFEAGAGLTSIRTLREQLQGEADRLFRPQARTLAIHQTINTYAAAKKVAREAQTRPAQWETLRKAADEAKHVYETARGEQERLQQESRRLERLAAVLPDIASRTHALERLVALGEVKQLEADAREKRIAAEARLQHAEDTLTQANDDLARLQQELDDVPRFPVMIAEGGAIEAAYYSLDSFREARDDAAAAGGRIELARRQVAELAAVIGEMSQDDLRSVIPGATLRARVQGLDAEGQAIKRDLRLAVETRDTTQTELQELSAELDDLGPQSVPPSLPAALRAFDADGNPEVQAAELARQVKTQRARLESDAKALSDKGLNAVVTMTTPMPSEIQSFRERRDELKSRQQSIRDRLNGLEDDLGSVSGEIEGLLHIGDVPTAEHLAEQRGVRDDLWQKIRRKAFPDDKEILVPLPTATEYEMAVLAADGTADTRFTDAARVSLHAELVKRQRQMQNGIEIEHGRLSEVERQIDDLKQSWMALISKHGLPVQAVPEVSEWIAGRESLMQRYQDFMEIEAQAADASSRTTSGRIRLSEALIEAGLPSCDDESLAQAIARARKHIDEAGKAATSQQHLMRRKTQAEGRLAKIEGEIGDQEKALVDWRTLWERSMGDIRLDGGALGIEATARLAQFSEFETALDALDEGHAALNAAHVTVTRTEDEAKRLGTVVGYASEERPADAVIETLYERLKNARDQEQRARTLTEKTEEIRRLKAQNEQAITAAKGEIATLMAAAGCQSLPDLVEAENLSADRIRLDAELAAINARLVQASALPLQDLLVQAEGQDLVLVHAALDRVGEDLKTAVTQVQVLHTGQITAQAALDRIDGTAQAGAAEQEAAEAAAHLSTLIADYAAARLASAVLSDVIEAYQERHQGPLLARASTLFAAITDGKFAGVATDFDEDKTILVGVRDSGRREKVAALSSGRRDQLFLALRLAAIERHIASQGPLPVVVDDIVINFDDAAASATFKVLSQLAQKTQVLFFTHHEHLLDRAAGVVGAGQFQAHRL</sequence>
<name>A0A6S6XW94_9PROT</name>
<feature type="domain" description="YhaN AAA" evidence="2">
    <location>
        <begin position="1"/>
        <end position="211"/>
    </location>
</feature>
<dbReference type="InterPro" id="IPR038734">
    <property type="entry name" value="YhaN_AAA"/>
</dbReference>
<gene>
    <name evidence="3" type="ORF">DENOEST_1962</name>
</gene>
<dbReference type="InterPro" id="IPR027417">
    <property type="entry name" value="P-loop_NTPase"/>
</dbReference>
<feature type="coiled-coil region" evidence="1">
    <location>
        <begin position="450"/>
        <end position="513"/>
    </location>
</feature>
<dbReference type="AlphaFoldDB" id="A0A6S6XW94"/>
<dbReference type="PANTHER" id="PTHR41259:SF1">
    <property type="entry name" value="DOUBLE-STRAND BREAK REPAIR RAD50 ATPASE, PUTATIVE-RELATED"/>
    <property type="match status" value="1"/>
</dbReference>
<organism evidence="3 4">
    <name type="scientific">Denitratisoma oestradiolicum</name>
    <dbReference type="NCBI Taxonomy" id="311182"/>
    <lineage>
        <taxon>Bacteria</taxon>
        <taxon>Pseudomonadati</taxon>
        <taxon>Pseudomonadota</taxon>
        <taxon>Betaproteobacteria</taxon>
        <taxon>Nitrosomonadales</taxon>
        <taxon>Sterolibacteriaceae</taxon>
        <taxon>Denitratisoma</taxon>
    </lineage>
</organism>
<evidence type="ECO:0000313" key="3">
    <source>
        <dbReference type="EMBL" id="CAB1369127.1"/>
    </source>
</evidence>
<dbReference type="Gene3D" id="3.40.50.300">
    <property type="entry name" value="P-loop containing nucleotide triphosphate hydrolases"/>
    <property type="match status" value="2"/>
</dbReference>
<feature type="coiled-coil region" evidence="1">
    <location>
        <begin position="272"/>
        <end position="306"/>
    </location>
</feature>
<dbReference type="Pfam" id="PF13514">
    <property type="entry name" value="AAA_27"/>
    <property type="match status" value="1"/>
</dbReference>
<feature type="coiled-coil region" evidence="1">
    <location>
        <begin position="834"/>
        <end position="917"/>
    </location>
</feature>
<dbReference type="EMBL" id="LR778301">
    <property type="protein sequence ID" value="CAB1369127.1"/>
    <property type="molecule type" value="Genomic_DNA"/>
</dbReference>
<dbReference type="PANTHER" id="PTHR41259">
    <property type="entry name" value="DOUBLE-STRAND BREAK REPAIR RAD50 ATPASE, PUTATIVE-RELATED"/>
    <property type="match status" value="1"/>
</dbReference>
<keyword evidence="1" id="KW-0175">Coiled coil</keyword>
<protein>
    <submittedName>
        <fullName evidence="3">Putative SMC domain protein</fullName>
    </submittedName>
</protein>
<dbReference type="SUPFAM" id="SSF52540">
    <property type="entry name" value="P-loop containing nucleoside triphosphate hydrolases"/>
    <property type="match status" value="1"/>
</dbReference>
<proteinExistence type="predicted"/>
<keyword evidence="4" id="KW-1185">Reference proteome</keyword>